<name>A0A4P6L7C3_9BURK</name>
<dbReference type="KEGG" id="plue:EWM63_30830"/>
<reference evidence="1 2" key="1">
    <citation type="submission" date="2019-02" db="EMBL/GenBank/DDBJ databases">
        <title>Draft Genome Sequences of Six Type Strains of the Genus Massilia.</title>
        <authorList>
            <person name="Miess H."/>
            <person name="Frediansyhah A."/>
            <person name="Gross H."/>
        </authorList>
    </citation>
    <scope>NUCLEOTIDE SEQUENCE [LARGE SCALE GENOMIC DNA]</scope>
    <source>
        <strain evidence="1 2">DSM 17473</strain>
    </source>
</reference>
<evidence type="ECO:0000313" key="1">
    <source>
        <dbReference type="EMBL" id="QBE66822.1"/>
    </source>
</evidence>
<sequence>MSLRTGRVVRDGTPVELDLAPIKGKVGKGSKGDKRLLAVPWLPYDEALLERVVHSVGVLLNPP</sequence>
<organism evidence="1 2">
    <name type="scientific">Pseudoduganella lutea</name>
    <dbReference type="NCBI Taxonomy" id="321985"/>
    <lineage>
        <taxon>Bacteria</taxon>
        <taxon>Pseudomonadati</taxon>
        <taxon>Pseudomonadota</taxon>
        <taxon>Betaproteobacteria</taxon>
        <taxon>Burkholderiales</taxon>
        <taxon>Oxalobacteraceae</taxon>
        <taxon>Telluria group</taxon>
        <taxon>Pseudoduganella</taxon>
    </lineage>
</organism>
<dbReference type="AlphaFoldDB" id="A0A4P6L7C3"/>
<evidence type="ECO:0000313" key="2">
    <source>
        <dbReference type="Proteomes" id="UP000290637"/>
    </source>
</evidence>
<proteinExistence type="predicted"/>
<protein>
    <submittedName>
        <fullName evidence="1">Uncharacterized protein</fullName>
    </submittedName>
</protein>
<dbReference type="Proteomes" id="UP000290637">
    <property type="component" value="Chromosome"/>
</dbReference>
<dbReference type="RefSeq" id="WP_130189929.1">
    <property type="nucleotide sequence ID" value="NZ_CP035913.1"/>
</dbReference>
<dbReference type="EMBL" id="CP035913">
    <property type="protein sequence ID" value="QBE66822.1"/>
    <property type="molecule type" value="Genomic_DNA"/>
</dbReference>
<gene>
    <name evidence="1" type="ORF">EWM63_30830</name>
</gene>
<keyword evidence="2" id="KW-1185">Reference proteome</keyword>
<accession>A0A4P6L7C3</accession>